<reference evidence="5 6" key="1">
    <citation type="submission" date="2021-03" db="EMBL/GenBank/DDBJ databases">
        <title>Flavobacterium kribbensis sp. nov, an endophytic bacteria, isolated from soybean.</title>
        <authorList>
            <person name="Lee J."/>
            <person name="Seo J."/>
        </authorList>
    </citation>
    <scope>NUCLEOTIDE SEQUENCE [LARGE SCALE GENOMIC DNA]</scope>
    <source>
        <strain evidence="5 6">BB8</strain>
    </source>
</reference>
<dbReference type="Gene3D" id="3.40.50.1820">
    <property type="entry name" value="alpha/beta hydrolase"/>
    <property type="match status" value="1"/>
</dbReference>
<keyword evidence="3" id="KW-0732">Signal</keyword>
<dbReference type="EMBL" id="CP071448">
    <property type="protein sequence ID" value="QSW88818.1"/>
    <property type="molecule type" value="Genomic_DNA"/>
</dbReference>
<sequence>MKKKFLFLSSAFILIITISSFNVKMNTIAQKPKLYYKVRQPKIKSEKPPLVILLHGVGSNEQNMFSFADALPDQYLVVSARGPLTFGPISFAWFQVDFSTGKPIINEKQAEAARIAILEFIDDLKTEQSFDENKVYLAGFSQGGIMSYSAALTQPDKIKGIAVMSGRLLPEIKPIIASEDQLKPLRIFISHGNQDHVLQFQYALDAQEYLKSKNLEPEFHQYNEDHTINHEMLKDLVKWLNQ</sequence>
<evidence type="ECO:0000256" key="2">
    <source>
        <dbReference type="ARBA" id="ARBA00022801"/>
    </source>
</evidence>
<keyword evidence="2 5" id="KW-0378">Hydrolase</keyword>
<dbReference type="InterPro" id="IPR003140">
    <property type="entry name" value="PLipase/COase/thioEstase"/>
</dbReference>
<gene>
    <name evidence="5" type="ORF">J0383_21590</name>
</gene>
<keyword evidence="6" id="KW-1185">Reference proteome</keyword>
<dbReference type="PANTHER" id="PTHR10655:SF17">
    <property type="entry name" value="LYSOPHOSPHOLIPASE-LIKE PROTEIN 1"/>
    <property type="match status" value="1"/>
</dbReference>
<feature type="domain" description="Phospholipase/carboxylesterase/thioesterase" evidence="4">
    <location>
        <begin position="45"/>
        <end position="241"/>
    </location>
</feature>
<name>A0ABX7QDZ3_9FLAO</name>
<proteinExistence type="inferred from homology"/>
<dbReference type="GO" id="GO:0016787">
    <property type="term" value="F:hydrolase activity"/>
    <property type="evidence" value="ECO:0007669"/>
    <property type="project" value="UniProtKB-KW"/>
</dbReference>
<feature type="signal peptide" evidence="3">
    <location>
        <begin position="1"/>
        <end position="24"/>
    </location>
</feature>
<evidence type="ECO:0000313" key="5">
    <source>
        <dbReference type="EMBL" id="QSW88818.1"/>
    </source>
</evidence>
<accession>A0ABX7QDZ3</accession>
<dbReference type="PANTHER" id="PTHR10655">
    <property type="entry name" value="LYSOPHOSPHOLIPASE-RELATED"/>
    <property type="match status" value="1"/>
</dbReference>
<evidence type="ECO:0000256" key="1">
    <source>
        <dbReference type="ARBA" id="ARBA00006499"/>
    </source>
</evidence>
<comment type="similarity">
    <text evidence="1">Belongs to the AB hydrolase superfamily. AB hydrolase 2 family.</text>
</comment>
<evidence type="ECO:0000256" key="3">
    <source>
        <dbReference type="SAM" id="SignalP"/>
    </source>
</evidence>
<dbReference type="Proteomes" id="UP000663440">
    <property type="component" value="Chromosome"/>
</dbReference>
<dbReference type="InterPro" id="IPR029058">
    <property type="entry name" value="AB_hydrolase_fold"/>
</dbReference>
<feature type="chain" id="PRO_5046327018" evidence="3">
    <location>
        <begin position="25"/>
        <end position="242"/>
    </location>
</feature>
<evidence type="ECO:0000313" key="6">
    <source>
        <dbReference type="Proteomes" id="UP000663440"/>
    </source>
</evidence>
<organism evidence="5 6">
    <name type="scientific">Flavobacterium endoglycinae</name>
    <dbReference type="NCBI Taxonomy" id="2816357"/>
    <lineage>
        <taxon>Bacteria</taxon>
        <taxon>Pseudomonadati</taxon>
        <taxon>Bacteroidota</taxon>
        <taxon>Flavobacteriia</taxon>
        <taxon>Flavobacteriales</taxon>
        <taxon>Flavobacteriaceae</taxon>
        <taxon>Flavobacterium</taxon>
    </lineage>
</organism>
<dbReference type="Pfam" id="PF02230">
    <property type="entry name" value="Abhydrolase_2"/>
    <property type="match status" value="1"/>
</dbReference>
<protein>
    <submittedName>
        <fullName evidence="5">Alpha/beta fold hydrolase</fullName>
    </submittedName>
</protein>
<dbReference type="InterPro" id="IPR050565">
    <property type="entry name" value="LYPA1-2/EST-like"/>
</dbReference>
<evidence type="ECO:0000259" key="4">
    <source>
        <dbReference type="Pfam" id="PF02230"/>
    </source>
</evidence>
<dbReference type="SUPFAM" id="SSF53474">
    <property type="entry name" value="alpha/beta-Hydrolases"/>
    <property type="match status" value="1"/>
</dbReference>